<dbReference type="GO" id="GO:0016787">
    <property type="term" value="F:hydrolase activity"/>
    <property type="evidence" value="ECO:0007669"/>
    <property type="project" value="UniProtKB-KW"/>
</dbReference>
<reference evidence="3 6" key="2">
    <citation type="submission" date="2017-06" db="EMBL/GenBank/DDBJ databases">
        <title>Azoarcus.</title>
        <authorList>
            <person name="Woo J.-H."/>
            <person name="Kim H.-S."/>
        </authorList>
    </citation>
    <scope>NUCLEOTIDE SEQUENCE [LARGE SCALE GENOMIC DNA]</scope>
    <source>
        <strain evidence="3 6">TSPY31</strain>
    </source>
</reference>
<dbReference type="OrthoDB" id="9799989at2"/>
<evidence type="ECO:0000313" key="5">
    <source>
        <dbReference type="Proteomes" id="UP000244902"/>
    </source>
</evidence>
<dbReference type="InterPro" id="IPR029058">
    <property type="entry name" value="AB_hydrolase_fold"/>
</dbReference>
<keyword evidence="1 3" id="KW-0378">Hydrolase</keyword>
<organism evidence="3 6">
    <name type="scientific">Parazoarcus communis</name>
    <dbReference type="NCBI Taxonomy" id="41977"/>
    <lineage>
        <taxon>Bacteria</taxon>
        <taxon>Pseudomonadati</taxon>
        <taxon>Pseudomonadota</taxon>
        <taxon>Betaproteobacteria</taxon>
        <taxon>Rhodocyclales</taxon>
        <taxon>Zoogloeaceae</taxon>
        <taxon>Parazoarcus</taxon>
    </lineage>
</organism>
<feature type="domain" description="AB hydrolase-1" evidence="2">
    <location>
        <begin position="29"/>
        <end position="259"/>
    </location>
</feature>
<evidence type="ECO:0000313" key="4">
    <source>
        <dbReference type="EMBL" id="AWI80797.1"/>
    </source>
</evidence>
<reference evidence="4 5" key="1">
    <citation type="submission" date="2017-06" db="EMBL/GenBank/DDBJ databases">
        <title>Azoarcus sp. TSNA42 complete genome sequence.</title>
        <authorList>
            <person name="Woo J.-H."/>
            <person name="Kim H.-S."/>
        </authorList>
    </citation>
    <scope>NUCLEOTIDE SEQUENCE [LARGE SCALE GENOMIC DNA]</scope>
    <source>
        <strain evidence="4 5">TSNA42</strain>
    </source>
</reference>
<evidence type="ECO:0000256" key="1">
    <source>
        <dbReference type="ARBA" id="ARBA00022801"/>
    </source>
</evidence>
<evidence type="ECO:0000313" key="6">
    <source>
        <dbReference type="Proteomes" id="UP000244930"/>
    </source>
</evidence>
<dbReference type="Proteomes" id="UP000244930">
    <property type="component" value="Chromosome"/>
</dbReference>
<dbReference type="PANTHER" id="PTHR43798">
    <property type="entry name" value="MONOACYLGLYCEROL LIPASE"/>
    <property type="match status" value="1"/>
</dbReference>
<proteinExistence type="predicted"/>
<dbReference type="Gene3D" id="3.40.50.1820">
    <property type="entry name" value="alpha/beta hydrolase"/>
    <property type="match status" value="1"/>
</dbReference>
<dbReference type="AlphaFoldDB" id="A0A2U8GLF5"/>
<dbReference type="PRINTS" id="PR00111">
    <property type="entry name" value="ABHYDROLASE"/>
</dbReference>
<evidence type="ECO:0000259" key="2">
    <source>
        <dbReference type="Pfam" id="PF00561"/>
    </source>
</evidence>
<dbReference type="KEGG" id="acom:CEW83_03630"/>
<name>A0A2U8GLF5_9RHOO</name>
<evidence type="ECO:0000313" key="3">
    <source>
        <dbReference type="EMBL" id="AWI74422.1"/>
    </source>
</evidence>
<dbReference type="GO" id="GO:0016020">
    <property type="term" value="C:membrane"/>
    <property type="evidence" value="ECO:0007669"/>
    <property type="project" value="TreeGrafter"/>
</dbReference>
<dbReference type="SUPFAM" id="SSF53474">
    <property type="entry name" value="alpha/beta-Hydrolases"/>
    <property type="match status" value="1"/>
</dbReference>
<sequence length="292" mass="31925">MSESNPEIGQSIDVGGIRTNYHDLGAGFPLLMIHGSGPGVSGYVNWRTVMNPLAADRRVIIPDMVGFGFTDRPEGQRYDVDTWVDQAIGLLDALGIAQADIVGNSFGGALALKIAIRHPSRLRRIVLMGSAGIDFPLTEGLDAVWGYEPSLANMRKLLDIFAFDRSLVNDDLARLRYQASIQPGFQESFSAMFPSPRQRWVEALASDEAQIRAIPHEVLVIHGREDQVIPLESSVRLTGLIARAQLHVFGRCGHWTQIEQAARFTRLVQDFLGEAAANEPLVQVSAAEAALA</sequence>
<dbReference type="Pfam" id="PF00561">
    <property type="entry name" value="Abhydrolase_1"/>
    <property type="match status" value="1"/>
</dbReference>
<dbReference type="InterPro" id="IPR050266">
    <property type="entry name" value="AB_hydrolase_sf"/>
</dbReference>
<dbReference type="EMBL" id="CP022188">
    <property type="protein sequence ID" value="AWI80797.1"/>
    <property type="molecule type" value="Genomic_DNA"/>
</dbReference>
<dbReference type="Proteomes" id="UP000244902">
    <property type="component" value="Chromosome"/>
</dbReference>
<dbReference type="PANTHER" id="PTHR43798:SF31">
    <property type="entry name" value="AB HYDROLASE SUPERFAMILY PROTEIN YCLE"/>
    <property type="match status" value="1"/>
</dbReference>
<dbReference type="EMBL" id="CP022187">
    <property type="protein sequence ID" value="AWI74422.1"/>
    <property type="molecule type" value="Genomic_DNA"/>
</dbReference>
<protein>
    <submittedName>
        <fullName evidence="3">2-hydroxy-6-oxo-2,4-heptadienoate hydrolase</fullName>
    </submittedName>
</protein>
<dbReference type="InterPro" id="IPR000073">
    <property type="entry name" value="AB_hydrolase_1"/>
</dbReference>
<accession>A0A2U8GLF5</accession>
<keyword evidence="6" id="KW-1185">Reference proteome</keyword>
<gene>
    <name evidence="3" type="ORF">CEW83_03630</name>
    <name evidence="4" type="ORF">CEW87_16310</name>
</gene>
<dbReference type="RefSeq" id="WP_108948129.1">
    <property type="nucleotide sequence ID" value="NZ_CP022187.1"/>
</dbReference>